<name>W5SVK2_9SPIR</name>
<reference evidence="2" key="1">
    <citation type="submission" date="2013-04" db="EMBL/GenBank/DDBJ databases">
        <title>Comparative Genomics of Relapsing Fever Spirochetes.</title>
        <authorList>
            <person name="Schwan T.G."/>
            <person name="Raffel S.J."/>
            <person name="Porcella S.F."/>
            <person name="Martens C.A."/>
            <person name="Bruno D.P."/>
            <person name="Ricklefs S.M."/>
            <person name="Barbian K.B."/>
        </authorList>
    </citation>
    <scope>NUCLEOTIDE SEQUENCE</scope>
    <source>
        <strain evidence="2">Co53</strain>
        <plasmid evidence="2">unnamed</plasmid>
    </source>
</reference>
<geneLocation type="plasmid" evidence="2">
    <name>unnamed</name>
</geneLocation>
<keyword evidence="2" id="KW-0614">Plasmid</keyword>
<sequence>MLKYKKIIGGNIIMIKISEVKLYKVGEVVKILKENFKYETNNQILCRKAVTLNAYVTYNRIRYIPEDIICNLTTNIRKRDIKKNIEEIIEKKRENIIERIRIYDQRYGIPPIIAIKNIKSHSPNTNTIVQAILQLKEEISKQQEEISKQQEEISKQQEEIQKIQEELKEKNKEITKQQEEIQKIQEELKEKNKEITKQQEEIQNIKKQSQETIQINMLKEVKATLNHLVYKESNKN</sequence>
<dbReference type="Gene3D" id="1.20.5.300">
    <property type="match status" value="1"/>
</dbReference>
<evidence type="ECO:0000256" key="1">
    <source>
        <dbReference type="SAM" id="Coils"/>
    </source>
</evidence>
<organism evidence="2">
    <name type="scientific">Borrelia coriaceae ATCC 43381</name>
    <dbReference type="NCBI Taxonomy" id="1408429"/>
    <lineage>
        <taxon>Bacteria</taxon>
        <taxon>Pseudomonadati</taxon>
        <taxon>Spirochaetota</taxon>
        <taxon>Spirochaetia</taxon>
        <taxon>Spirochaetales</taxon>
        <taxon>Borreliaceae</taxon>
        <taxon>Borrelia</taxon>
    </lineage>
</organism>
<dbReference type="EMBL" id="CP005748">
    <property type="protein sequence ID" value="AHH11239.1"/>
    <property type="molecule type" value="Genomic_DNA"/>
</dbReference>
<gene>
    <name evidence="2" type="ORF">BCO_0122000</name>
</gene>
<dbReference type="AlphaFoldDB" id="W5SVK2"/>
<keyword evidence="1" id="KW-0175">Coiled coil</keyword>
<dbReference type="HOGENOM" id="CLU_102466_0_0_12"/>
<proteinExistence type="predicted"/>
<evidence type="ECO:0000313" key="2">
    <source>
        <dbReference type="EMBL" id="AHH11239.1"/>
    </source>
</evidence>
<protein>
    <submittedName>
        <fullName evidence="2">Uncharacterized protein</fullName>
    </submittedName>
</protein>
<accession>W5SVK2</accession>
<feature type="coiled-coil region" evidence="1">
    <location>
        <begin position="132"/>
        <end position="208"/>
    </location>
</feature>